<name>A0A1F7F6H3_UNCRA</name>
<dbReference type="InterPro" id="IPR002478">
    <property type="entry name" value="PUA"/>
</dbReference>
<evidence type="ECO:0000256" key="3">
    <source>
        <dbReference type="ARBA" id="ARBA00022552"/>
    </source>
</evidence>
<proteinExistence type="inferred from homology"/>
<gene>
    <name evidence="10" type="ORF">A2519_16490</name>
</gene>
<evidence type="ECO:0000256" key="6">
    <source>
        <dbReference type="ARBA" id="ARBA00022691"/>
    </source>
</evidence>
<dbReference type="GO" id="GO:0003723">
    <property type="term" value="F:RNA binding"/>
    <property type="evidence" value="ECO:0007669"/>
    <property type="project" value="UniProtKB-KW"/>
</dbReference>
<dbReference type="CDD" id="cd11572">
    <property type="entry name" value="RlmI_M_like"/>
    <property type="match status" value="1"/>
</dbReference>
<dbReference type="SUPFAM" id="SSF53335">
    <property type="entry name" value="S-adenosyl-L-methionine-dependent methyltransferases"/>
    <property type="match status" value="1"/>
</dbReference>
<dbReference type="GO" id="GO:0008168">
    <property type="term" value="F:methyltransferase activity"/>
    <property type="evidence" value="ECO:0007669"/>
    <property type="project" value="UniProtKB-KW"/>
</dbReference>
<comment type="caution">
    <text evidence="10">The sequence shown here is derived from an EMBL/GenBank/DDBJ whole genome shotgun (WGS) entry which is preliminary data.</text>
</comment>
<dbReference type="Pfam" id="PF10672">
    <property type="entry name" value="Methyltrans_SAM"/>
    <property type="match status" value="1"/>
</dbReference>
<dbReference type="SUPFAM" id="SSF88697">
    <property type="entry name" value="PUA domain-like"/>
    <property type="match status" value="1"/>
</dbReference>
<accession>A0A1F7F6H3</accession>
<dbReference type="GO" id="GO:0005737">
    <property type="term" value="C:cytoplasm"/>
    <property type="evidence" value="ECO:0007669"/>
    <property type="project" value="UniProtKB-SubCell"/>
</dbReference>
<sequence>MAELPRVYLKTGREGPAFGRHPWLFSGAVDRIEGKPANGAEVTVISGTGAFVAHGLYNANSQIRVRLYSWDQEVRLTHDFWHNRIACAIHLRSSLGLMGQETGCRLVFSEGDMLSGLVVDRYRDILAVQFTSLGLFLQQDLIVDSLVTLLQPAVVYLRTEKGMRELEGIEAQDQLIRGNMPEGPVTIVENNISFLVDLHTGHKTGYYLDQRDNRKAAAAYAVGRRCLDICCYSGGFSLNLAKAGAVEVTAIDSSENALALAGQNASLNNLRNITWVRSDAFKMLDKMASDHESFGLVVLDPPRFAQSSRGVDQALKGYTQLNSQALKICAENAIFVSCSCSGRVSDQELIRVISNAAARENRNVQILEVRGQPPDHPVLASCPESAYLKCIICRVI</sequence>
<dbReference type="InterPro" id="IPR041532">
    <property type="entry name" value="RlmI-like_PUA"/>
</dbReference>
<reference evidence="10 11" key="1">
    <citation type="journal article" date="2016" name="Nat. Commun.">
        <title>Thousands of microbial genomes shed light on interconnected biogeochemical processes in an aquifer system.</title>
        <authorList>
            <person name="Anantharaman K."/>
            <person name="Brown C.T."/>
            <person name="Hug L.A."/>
            <person name="Sharon I."/>
            <person name="Castelle C.J."/>
            <person name="Probst A.J."/>
            <person name="Thomas B.C."/>
            <person name="Singh A."/>
            <person name="Wilkins M.J."/>
            <person name="Karaoz U."/>
            <person name="Brodie E.L."/>
            <person name="Williams K.H."/>
            <person name="Hubbard S.S."/>
            <person name="Banfield J.F."/>
        </authorList>
    </citation>
    <scope>NUCLEOTIDE SEQUENCE [LARGE SCALE GENOMIC DNA]</scope>
</reference>
<dbReference type="Gene3D" id="3.30.750.80">
    <property type="entry name" value="RNA methyltransferase domain (HRMD) like"/>
    <property type="match status" value="1"/>
</dbReference>
<evidence type="ECO:0000256" key="7">
    <source>
        <dbReference type="ARBA" id="ARBA00022884"/>
    </source>
</evidence>
<evidence type="ECO:0000313" key="10">
    <source>
        <dbReference type="EMBL" id="OGK02275.1"/>
    </source>
</evidence>
<dbReference type="InterPro" id="IPR015947">
    <property type="entry name" value="PUA-like_sf"/>
</dbReference>
<dbReference type="PROSITE" id="PS50890">
    <property type="entry name" value="PUA"/>
    <property type="match status" value="1"/>
</dbReference>
<evidence type="ECO:0000256" key="2">
    <source>
        <dbReference type="ARBA" id="ARBA00022490"/>
    </source>
</evidence>
<keyword evidence="3" id="KW-0698">rRNA processing</keyword>
<keyword evidence="5" id="KW-0808">Transferase</keyword>
<keyword evidence="2" id="KW-0963">Cytoplasm</keyword>
<dbReference type="GO" id="GO:0032259">
    <property type="term" value="P:methylation"/>
    <property type="evidence" value="ECO:0007669"/>
    <property type="project" value="UniProtKB-KW"/>
</dbReference>
<dbReference type="Gene3D" id="3.40.50.150">
    <property type="entry name" value="Vaccinia Virus protein VP39"/>
    <property type="match status" value="1"/>
</dbReference>
<dbReference type="PANTHER" id="PTHR42873">
    <property type="entry name" value="RIBOSOMAL RNA LARGE SUBUNIT METHYLTRANSFERASE"/>
    <property type="match status" value="1"/>
</dbReference>
<feature type="domain" description="PUA" evidence="9">
    <location>
        <begin position="5"/>
        <end position="90"/>
    </location>
</feature>
<dbReference type="SMART" id="SM00359">
    <property type="entry name" value="PUA"/>
    <property type="match status" value="1"/>
</dbReference>
<evidence type="ECO:0000256" key="1">
    <source>
        <dbReference type="ARBA" id="ARBA00004496"/>
    </source>
</evidence>
<dbReference type="EMBL" id="MFYX01000110">
    <property type="protein sequence ID" value="OGK02275.1"/>
    <property type="molecule type" value="Genomic_DNA"/>
</dbReference>
<dbReference type="PANTHER" id="PTHR42873:SF1">
    <property type="entry name" value="S-ADENOSYLMETHIONINE-DEPENDENT METHYLTRANSFERASE DOMAIN-CONTAINING PROTEIN"/>
    <property type="match status" value="1"/>
</dbReference>
<evidence type="ECO:0000256" key="4">
    <source>
        <dbReference type="ARBA" id="ARBA00022603"/>
    </source>
</evidence>
<keyword evidence="6" id="KW-0949">S-adenosyl-L-methionine</keyword>
<dbReference type="AlphaFoldDB" id="A0A1F7F6H3"/>
<comment type="subcellular location">
    <subcellularLocation>
        <location evidence="1">Cytoplasm</location>
    </subcellularLocation>
</comment>
<evidence type="ECO:0000313" key="11">
    <source>
        <dbReference type="Proteomes" id="UP000179243"/>
    </source>
</evidence>
<dbReference type="CDD" id="cd02440">
    <property type="entry name" value="AdoMet_MTases"/>
    <property type="match status" value="1"/>
</dbReference>
<keyword evidence="7" id="KW-0694">RNA-binding</keyword>
<keyword evidence="4" id="KW-0489">Methyltransferase</keyword>
<evidence type="ECO:0000256" key="5">
    <source>
        <dbReference type="ARBA" id="ARBA00022679"/>
    </source>
</evidence>
<dbReference type="InterPro" id="IPR029063">
    <property type="entry name" value="SAM-dependent_MTases_sf"/>
</dbReference>
<dbReference type="Pfam" id="PF17785">
    <property type="entry name" value="PUA_3"/>
    <property type="match status" value="1"/>
</dbReference>
<dbReference type="Proteomes" id="UP000179243">
    <property type="component" value="Unassembled WGS sequence"/>
</dbReference>
<dbReference type="Gene3D" id="2.30.130.10">
    <property type="entry name" value="PUA domain"/>
    <property type="match status" value="1"/>
</dbReference>
<dbReference type="CDD" id="cd21153">
    <property type="entry name" value="PUA_RlmI"/>
    <property type="match status" value="1"/>
</dbReference>
<protein>
    <recommendedName>
        <fullName evidence="9">PUA domain-containing protein</fullName>
    </recommendedName>
</protein>
<evidence type="ECO:0000256" key="8">
    <source>
        <dbReference type="ARBA" id="ARBA00038091"/>
    </source>
</evidence>
<comment type="similarity">
    <text evidence="8">Belongs to the methyltransferase superfamily. RlmI family.</text>
</comment>
<organism evidence="10 11">
    <name type="scientific">Candidatus Raymondbacteria bacterium RIFOXYD12_FULL_49_13</name>
    <dbReference type="NCBI Taxonomy" id="1817890"/>
    <lineage>
        <taxon>Bacteria</taxon>
        <taxon>Raymondiibacteriota</taxon>
    </lineage>
</organism>
<evidence type="ECO:0000259" key="9">
    <source>
        <dbReference type="SMART" id="SM00359"/>
    </source>
</evidence>
<dbReference type="InterPro" id="IPR036974">
    <property type="entry name" value="PUA_sf"/>
</dbReference>
<dbReference type="InterPro" id="IPR019614">
    <property type="entry name" value="SAM-dep_methyl-trfase"/>
</dbReference>
<dbReference type="GO" id="GO:0006364">
    <property type="term" value="P:rRNA processing"/>
    <property type="evidence" value="ECO:0007669"/>
    <property type="project" value="UniProtKB-KW"/>
</dbReference>